<evidence type="ECO:0000259" key="3">
    <source>
        <dbReference type="PROSITE" id="PS51736"/>
    </source>
</evidence>
<keyword evidence="2" id="KW-0233">DNA recombination</keyword>
<reference evidence="4 5" key="1">
    <citation type="submission" date="2020-04" db="EMBL/GenBank/DDBJ databases">
        <title>Enterovirga sp. isolate from soil.</title>
        <authorList>
            <person name="Chea S."/>
            <person name="Kim D.-U."/>
        </authorList>
    </citation>
    <scope>NUCLEOTIDE SEQUENCE [LARGE SCALE GENOMIC DNA]</scope>
    <source>
        <strain evidence="4 5">DB1703</strain>
    </source>
</reference>
<evidence type="ECO:0000313" key="4">
    <source>
        <dbReference type="EMBL" id="NNM72417.1"/>
    </source>
</evidence>
<dbReference type="PANTHER" id="PTHR30461:SF2">
    <property type="entry name" value="SERINE RECOMBINASE PINE-RELATED"/>
    <property type="match status" value="1"/>
</dbReference>
<dbReference type="InterPro" id="IPR006119">
    <property type="entry name" value="Resolv_N"/>
</dbReference>
<dbReference type="SMART" id="SM00857">
    <property type="entry name" value="Resolvase"/>
    <property type="match status" value="1"/>
</dbReference>
<dbReference type="RefSeq" id="WP_171217890.1">
    <property type="nucleotide sequence ID" value="NZ_JABEPP010000002.1"/>
</dbReference>
<evidence type="ECO:0000313" key="5">
    <source>
        <dbReference type="Proteomes" id="UP000564885"/>
    </source>
</evidence>
<organism evidence="4 5">
    <name type="scientific">Enterovirga aerilata</name>
    <dbReference type="NCBI Taxonomy" id="2730920"/>
    <lineage>
        <taxon>Bacteria</taxon>
        <taxon>Pseudomonadati</taxon>
        <taxon>Pseudomonadota</taxon>
        <taxon>Alphaproteobacteria</taxon>
        <taxon>Hyphomicrobiales</taxon>
        <taxon>Methylobacteriaceae</taxon>
        <taxon>Enterovirga</taxon>
    </lineage>
</organism>
<evidence type="ECO:0000256" key="1">
    <source>
        <dbReference type="ARBA" id="ARBA00023125"/>
    </source>
</evidence>
<name>A0A849I8U5_9HYPH</name>
<dbReference type="EMBL" id="JABEPP010000002">
    <property type="protein sequence ID" value="NNM72417.1"/>
    <property type="molecule type" value="Genomic_DNA"/>
</dbReference>
<dbReference type="AlphaFoldDB" id="A0A849I8U5"/>
<dbReference type="SUPFAM" id="SSF53041">
    <property type="entry name" value="Resolvase-like"/>
    <property type="match status" value="1"/>
</dbReference>
<dbReference type="CDD" id="cd00338">
    <property type="entry name" value="Ser_Recombinase"/>
    <property type="match status" value="1"/>
</dbReference>
<sequence length="226" mass="24379">MANGKFVAYYRVSTARQGASGLGLDAQKEAVRNYLNGGSWQLVDEVVEIESGKRSDRPKLQEAIRLCRLHKATLIIAKLDRLARNVAFVSNLMESGVEFTAVDFPQANRLTVHILAAVAEHEAKAISDRTRAALAAAKARGRQLGGDRGNLASVSATGRENSIIARQAKAAHRAADLRDTLADIKANGTTSLRQMAVELNKRGIPTARGGEWSAVQVQRVIDRLGA</sequence>
<protein>
    <submittedName>
        <fullName evidence="4">Recombinase family protein</fullName>
    </submittedName>
</protein>
<proteinExistence type="predicted"/>
<dbReference type="GO" id="GO:0000150">
    <property type="term" value="F:DNA strand exchange activity"/>
    <property type="evidence" value="ECO:0007669"/>
    <property type="project" value="InterPro"/>
</dbReference>
<dbReference type="GO" id="GO:0003677">
    <property type="term" value="F:DNA binding"/>
    <property type="evidence" value="ECO:0007669"/>
    <property type="project" value="UniProtKB-KW"/>
</dbReference>
<evidence type="ECO:0000256" key="2">
    <source>
        <dbReference type="ARBA" id="ARBA00023172"/>
    </source>
</evidence>
<dbReference type="PROSITE" id="PS51736">
    <property type="entry name" value="RECOMBINASES_3"/>
    <property type="match status" value="1"/>
</dbReference>
<keyword evidence="5" id="KW-1185">Reference proteome</keyword>
<dbReference type="InterPro" id="IPR050639">
    <property type="entry name" value="SSR_resolvase"/>
</dbReference>
<gene>
    <name evidence="4" type="ORF">HJG44_08425</name>
</gene>
<keyword evidence="1" id="KW-0238">DNA-binding</keyword>
<accession>A0A849I8U5</accession>
<dbReference type="Gene3D" id="3.40.50.1390">
    <property type="entry name" value="Resolvase, N-terminal catalytic domain"/>
    <property type="match status" value="1"/>
</dbReference>
<dbReference type="InterPro" id="IPR036162">
    <property type="entry name" value="Resolvase-like_N_sf"/>
</dbReference>
<feature type="domain" description="Resolvase/invertase-type recombinase catalytic" evidence="3">
    <location>
        <begin position="5"/>
        <end position="141"/>
    </location>
</feature>
<dbReference type="PANTHER" id="PTHR30461">
    <property type="entry name" value="DNA-INVERTASE FROM LAMBDOID PROPHAGE"/>
    <property type="match status" value="1"/>
</dbReference>
<comment type="caution">
    <text evidence="4">The sequence shown here is derived from an EMBL/GenBank/DDBJ whole genome shotgun (WGS) entry which is preliminary data.</text>
</comment>
<dbReference type="Proteomes" id="UP000564885">
    <property type="component" value="Unassembled WGS sequence"/>
</dbReference>
<dbReference type="Pfam" id="PF00239">
    <property type="entry name" value="Resolvase"/>
    <property type="match status" value="1"/>
</dbReference>